<dbReference type="EMBL" id="JNAX01000015">
    <property type="protein sequence ID" value="KGG19239.1"/>
    <property type="molecule type" value="Genomic_DNA"/>
</dbReference>
<evidence type="ECO:0000256" key="1">
    <source>
        <dbReference type="SAM" id="Phobius"/>
    </source>
</evidence>
<keyword evidence="1" id="KW-1133">Transmembrane helix</keyword>
<dbReference type="Proteomes" id="UP000030392">
    <property type="component" value="Unassembled WGS sequence"/>
</dbReference>
<sequence>MHFKNDGLTVGELSITIAVLIIIGFIWTNLTKDKRNQEVSMFINNSSEISYIRQT</sequence>
<organism evidence="2 3">
    <name type="scientific">Prochlorococcus marinus str. PAC1</name>
    <dbReference type="NCBI Taxonomy" id="59924"/>
    <lineage>
        <taxon>Bacteria</taxon>
        <taxon>Bacillati</taxon>
        <taxon>Cyanobacteriota</taxon>
        <taxon>Cyanophyceae</taxon>
        <taxon>Synechococcales</taxon>
        <taxon>Prochlorococcaceae</taxon>
        <taxon>Prochlorococcus</taxon>
    </lineage>
</organism>
<comment type="caution">
    <text evidence="2">The sequence shown here is derived from an EMBL/GenBank/DDBJ whole genome shotgun (WGS) entry which is preliminary data.</text>
</comment>
<proteinExistence type="predicted"/>
<protein>
    <submittedName>
        <fullName evidence="2">Uncharacterized protein</fullName>
    </submittedName>
</protein>
<dbReference type="RefSeq" id="WP_193743154.1">
    <property type="nucleotide sequence ID" value="NZ_CP138967.1"/>
</dbReference>
<evidence type="ECO:0000313" key="3">
    <source>
        <dbReference type="Proteomes" id="UP000030392"/>
    </source>
</evidence>
<feature type="transmembrane region" description="Helical" evidence="1">
    <location>
        <begin position="13"/>
        <end position="31"/>
    </location>
</feature>
<dbReference type="AlphaFoldDB" id="A0A0A2C3K8"/>
<keyword evidence="1" id="KW-0472">Membrane</keyword>
<reference evidence="3" key="1">
    <citation type="journal article" date="2014" name="Sci. Data">
        <title>Genomes of diverse isolates of the marine cyanobacterium Prochlorococcus.</title>
        <authorList>
            <person name="Biller S."/>
            <person name="Berube P."/>
            <person name="Thompson J."/>
            <person name="Kelly L."/>
            <person name="Roggensack S."/>
            <person name="Awad L."/>
            <person name="Roache-Johnson K."/>
            <person name="Ding H."/>
            <person name="Giovannoni S.J."/>
            <person name="Moore L.R."/>
            <person name="Chisholm S.W."/>
        </authorList>
    </citation>
    <scope>NUCLEOTIDE SEQUENCE [LARGE SCALE GENOMIC DNA]</scope>
    <source>
        <strain evidence="3">PAC1</strain>
    </source>
</reference>
<accession>A0A0A2C3K8</accession>
<evidence type="ECO:0000313" key="2">
    <source>
        <dbReference type="EMBL" id="KGG19239.1"/>
    </source>
</evidence>
<gene>
    <name evidence="2" type="ORF">EV03_1619</name>
</gene>
<name>A0A0A2C3K8_PROMR</name>
<keyword evidence="1" id="KW-0812">Transmembrane</keyword>